<gene>
    <name evidence="2" type="ORF">JCGZ_12154</name>
</gene>
<organism evidence="2 3">
    <name type="scientific">Jatropha curcas</name>
    <name type="common">Barbados nut</name>
    <dbReference type="NCBI Taxonomy" id="180498"/>
    <lineage>
        <taxon>Eukaryota</taxon>
        <taxon>Viridiplantae</taxon>
        <taxon>Streptophyta</taxon>
        <taxon>Embryophyta</taxon>
        <taxon>Tracheophyta</taxon>
        <taxon>Spermatophyta</taxon>
        <taxon>Magnoliopsida</taxon>
        <taxon>eudicotyledons</taxon>
        <taxon>Gunneridae</taxon>
        <taxon>Pentapetalae</taxon>
        <taxon>rosids</taxon>
        <taxon>fabids</taxon>
        <taxon>Malpighiales</taxon>
        <taxon>Euphorbiaceae</taxon>
        <taxon>Crotonoideae</taxon>
        <taxon>Jatropheae</taxon>
        <taxon>Jatropha</taxon>
    </lineage>
</organism>
<sequence length="141" mass="15183">MWCQSNGEVLGTITPSNVEAMAQSPNPRHHYSIRCRSNGTVLGTVHVDRSKLGQSRAREVGQSGAWGIVPRGTTGQELGHSPDEPMVGRNQCGTIWQVCLRARVLPSGQAPGAPHGRSAAPDSKPVTEIDVTDKFREAEIF</sequence>
<dbReference type="Proteomes" id="UP000027138">
    <property type="component" value="Unassembled WGS sequence"/>
</dbReference>
<dbReference type="EMBL" id="KK914570">
    <property type="protein sequence ID" value="KDP32862.1"/>
    <property type="molecule type" value="Genomic_DNA"/>
</dbReference>
<feature type="region of interest" description="Disordered" evidence="1">
    <location>
        <begin position="106"/>
        <end position="131"/>
    </location>
</feature>
<evidence type="ECO:0000313" key="3">
    <source>
        <dbReference type="Proteomes" id="UP000027138"/>
    </source>
</evidence>
<proteinExistence type="predicted"/>
<evidence type="ECO:0000313" key="2">
    <source>
        <dbReference type="EMBL" id="KDP32862.1"/>
    </source>
</evidence>
<reference evidence="2 3" key="1">
    <citation type="journal article" date="2014" name="PLoS ONE">
        <title>Global Analysis of Gene Expression Profiles in Physic Nut (Jatropha curcas L.) Seedlings Exposed to Salt Stress.</title>
        <authorList>
            <person name="Zhang L."/>
            <person name="Zhang C."/>
            <person name="Wu P."/>
            <person name="Chen Y."/>
            <person name="Li M."/>
            <person name="Jiang H."/>
            <person name="Wu G."/>
        </authorList>
    </citation>
    <scope>NUCLEOTIDE SEQUENCE [LARGE SCALE GENOMIC DNA]</scope>
    <source>
        <strain evidence="3">cv. GZQX0401</strain>
        <tissue evidence="2">Young leaves</tissue>
    </source>
</reference>
<evidence type="ECO:0000256" key="1">
    <source>
        <dbReference type="SAM" id="MobiDB-lite"/>
    </source>
</evidence>
<dbReference type="AlphaFoldDB" id="A0A067K9S2"/>
<feature type="region of interest" description="Disordered" evidence="1">
    <location>
        <begin position="66"/>
        <end position="87"/>
    </location>
</feature>
<protein>
    <submittedName>
        <fullName evidence="2">Uncharacterized protein</fullName>
    </submittedName>
</protein>
<accession>A0A067K9S2</accession>
<keyword evidence="3" id="KW-1185">Reference proteome</keyword>
<name>A0A067K9S2_JATCU</name>